<keyword evidence="2" id="KW-0679">Respiratory chain</keyword>
<comment type="caution">
    <text evidence="3">The sequence shown here is derived from an EMBL/GenBank/DDBJ whole genome shotgun (WGS) entry which is preliminary data.</text>
</comment>
<evidence type="ECO:0000313" key="4">
    <source>
        <dbReference type="Proteomes" id="UP000241890"/>
    </source>
</evidence>
<organism evidence="3 4">
    <name type="scientific">Hondaea fermentalgiana</name>
    <dbReference type="NCBI Taxonomy" id="2315210"/>
    <lineage>
        <taxon>Eukaryota</taxon>
        <taxon>Sar</taxon>
        <taxon>Stramenopiles</taxon>
        <taxon>Bigyra</taxon>
        <taxon>Labyrinthulomycetes</taxon>
        <taxon>Thraustochytrida</taxon>
        <taxon>Thraustochytriidae</taxon>
        <taxon>Hondaea</taxon>
    </lineage>
</organism>
<keyword evidence="2" id="KW-0496">Mitochondrion</keyword>
<name>A0A2R5GF21_9STRA</name>
<dbReference type="Proteomes" id="UP000241890">
    <property type="component" value="Unassembled WGS sequence"/>
</dbReference>
<dbReference type="GO" id="GO:0006979">
    <property type="term" value="P:response to oxidative stress"/>
    <property type="evidence" value="ECO:0007669"/>
    <property type="project" value="TreeGrafter"/>
</dbReference>
<keyword evidence="3" id="KW-0830">Ubiquinone</keyword>
<keyword evidence="2" id="KW-0813">Transport</keyword>
<accession>A0A2R5GF21</accession>
<dbReference type="PANTHER" id="PTHR12910:SF2">
    <property type="entry name" value="NADH DEHYDROGENASE [UBIQUINONE] 1 ALPHA SUBCOMPLEX SUBUNIT 12"/>
    <property type="match status" value="1"/>
</dbReference>
<keyword evidence="2" id="KW-0249">Electron transport</keyword>
<dbReference type="InParanoid" id="A0A2R5GF21"/>
<reference evidence="3 4" key="1">
    <citation type="submission" date="2017-12" db="EMBL/GenBank/DDBJ databases">
        <title>Sequencing, de novo assembly and annotation of complete genome of a new Thraustochytrid species, strain FCC1311.</title>
        <authorList>
            <person name="Sedici K."/>
            <person name="Godart F."/>
            <person name="Aiese Cigliano R."/>
            <person name="Sanseverino W."/>
            <person name="Barakat M."/>
            <person name="Ortet P."/>
            <person name="Marechal E."/>
            <person name="Cagnac O."/>
            <person name="Amato A."/>
        </authorList>
    </citation>
    <scope>NUCLEOTIDE SEQUENCE [LARGE SCALE GENOMIC DNA]</scope>
</reference>
<comment type="function">
    <text evidence="2">Accessory subunit of the mitochondrial membrane respiratory chain NADH dehydrogenase (Complex I), that is believed not to be involved in catalysis. Complex I functions in the transfer of electrons from NADH to the respiratory chain. The immediate electron acceptor for the enzyme is believed to be ubiquinone.</text>
</comment>
<sequence>MNYIKAVQTWGLKDTLRKFYQLKQIKFGTYVGTDEFGNKYYENLEEQYGKQLTLSIFASRCANPHRLRRQQNDNEIGQHRWVEPARLTHGTLWDASEISPTWHGWLHSVTDKVPDSVEPTTETGYHIIDGVDTPVRHHINIKHRRDWRKNPTLQRERGYNVDHYFSKAGVNDYYVQPGTVASPLFEEKGPKIEVWGAAPEPKSNVVGEPEKEKEPWELFWAQRKRMNEEKGVAK</sequence>
<dbReference type="GO" id="GO:0045271">
    <property type="term" value="C:respiratory chain complex I"/>
    <property type="evidence" value="ECO:0007669"/>
    <property type="project" value="InterPro"/>
</dbReference>
<keyword evidence="4" id="KW-1185">Reference proteome</keyword>
<proteinExistence type="inferred from homology"/>
<dbReference type="AlphaFoldDB" id="A0A2R5GF21"/>
<dbReference type="OrthoDB" id="274641at2759"/>
<dbReference type="EMBL" id="BEYU01000059">
    <property type="protein sequence ID" value="GBG29532.1"/>
    <property type="molecule type" value="Genomic_DNA"/>
</dbReference>
<gene>
    <name evidence="3" type="ORF">FCC1311_057532</name>
</gene>
<dbReference type="PANTHER" id="PTHR12910">
    <property type="entry name" value="NADH-UBIQUINONE OXIDOREDUCTASE SUBUNIT B17.2"/>
    <property type="match status" value="1"/>
</dbReference>
<evidence type="ECO:0000313" key="3">
    <source>
        <dbReference type="EMBL" id="GBG29532.1"/>
    </source>
</evidence>
<dbReference type="Pfam" id="PF05071">
    <property type="entry name" value="NDUFA12"/>
    <property type="match status" value="1"/>
</dbReference>
<keyword evidence="2" id="KW-0472">Membrane</keyword>
<protein>
    <recommendedName>
        <fullName evidence="2">NADH dehydrogenase [ubiquinone] 1 alpha subcomplex subunit 12</fullName>
    </recommendedName>
</protein>
<evidence type="ECO:0000256" key="1">
    <source>
        <dbReference type="ARBA" id="ARBA00007355"/>
    </source>
</evidence>
<comment type="similarity">
    <text evidence="1 2">Belongs to the complex I NDUFA12 subunit family.</text>
</comment>
<dbReference type="InterPro" id="IPR007763">
    <property type="entry name" value="NDUFA12"/>
</dbReference>
<dbReference type="GO" id="GO:0005743">
    <property type="term" value="C:mitochondrial inner membrane"/>
    <property type="evidence" value="ECO:0007669"/>
    <property type="project" value="UniProtKB-SubCell"/>
</dbReference>
<comment type="subcellular location">
    <subcellularLocation>
        <location evidence="2">Mitochondrion inner membrane</location>
        <topology evidence="2">Peripheral membrane protein</topology>
        <orientation evidence="2">Matrix side</orientation>
    </subcellularLocation>
</comment>
<evidence type="ECO:0000256" key="2">
    <source>
        <dbReference type="RuleBase" id="RU363103"/>
    </source>
</evidence>
<keyword evidence="2" id="KW-0999">Mitochondrion inner membrane</keyword>